<dbReference type="PROSITE" id="PS51296">
    <property type="entry name" value="RIESKE"/>
    <property type="match status" value="1"/>
</dbReference>
<dbReference type="GO" id="GO:0004497">
    <property type="term" value="F:monooxygenase activity"/>
    <property type="evidence" value="ECO:0007669"/>
    <property type="project" value="UniProtKB-ARBA"/>
</dbReference>
<dbReference type="InterPro" id="IPR036922">
    <property type="entry name" value="Rieske_2Fe-2S_sf"/>
</dbReference>
<dbReference type="InterPro" id="IPR017941">
    <property type="entry name" value="Rieske_2Fe-2S"/>
</dbReference>
<dbReference type="Pfam" id="PF01106">
    <property type="entry name" value="NifU"/>
    <property type="match status" value="1"/>
</dbReference>
<proteinExistence type="predicted"/>
<evidence type="ECO:0000256" key="4">
    <source>
        <dbReference type="ARBA" id="ARBA00023014"/>
    </source>
</evidence>
<dbReference type="Gene3D" id="3.30.300.130">
    <property type="entry name" value="Fe-S cluster assembly (FSCA)"/>
    <property type="match status" value="1"/>
</dbReference>
<name>A0A7I9VYP8_MYCAG</name>
<keyword evidence="1" id="KW-0001">2Fe-2S</keyword>
<accession>A0A7I9VYP8</accession>
<dbReference type="SUPFAM" id="SSF117916">
    <property type="entry name" value="Fe-S cluster assembly (FSCA) domain-like"/>
    <property type="match status" value="1"/>
</dbReference>
<dbReference type="Proteomes" id="UP000465302">
    <property type="component" value="Unassembled WGS sequence"/>
</dbReference>
<comment type="caution">
    <text evidence="7">The sequence shown here is derived from an EMBL/GenBank/DDBJ whole genome shotgun (WGS) entry which is preliminary data.</text>
</comment>
<dbReference type="InterPro" id="IPR001075">
    <property type="entry name" value="NIF_FeS_clus_asmbl_NifU_C"/>
</dbReference>
<evidence type="ECO:0000256" key="3">
    <source>
        <dbReference type="ARBA" id="ARBA00023004"/>
    </source>
</evidence>
<reference evidence="7 8" key="1">
    <citation type="journal article" date="2019" name="Emerg. Microbes Infect.">
        <title>Comprehensive subspecies identification of 175 nontuberculous mycobacteria species based on 7547 genomic profiles.</title>
        <authorList>
            <person name="Matsumoto Y."/>
            <person name="Kinjo T."/>
            <person name="Motooka D."/>
            <person name="Nabeya D."/>
            <person name="Jung N."/>
            <person name="Uechi K."/>
            <person name="Horii T."/>
            <person name="Iida T."/>
            <person name="Fujita J."/>
            <person name="Nakamura S."/>
        </authorList>
    </citation>
    <scope>NUCLEOTIDE SEQUENCE [LARGE SCALE GENOMIC DNA]</scope>
    <source>
        <strain evidence="7 8">JCM 6377</strain>
    </source>
</reference>
<comment type="function">
    <text evidence="5">May be involved in the formation or repair of [Fe-S] clusters present in iron-sulfur proteins.</text>
</comment>
<evidence type="ECO:0000259" key="6">
    <source>
        <dbReference type="PROSITE" id="PS51296"/>
    </source>
</evidence>
<keyword evidence="4" id="KW-0411">Iron-sulfur</keyword>
<organism evidence="7 8">
    <name type="scientific">Mycolicibacterium agri</name>
    <name type="common">Mycobacterium agri</name>
    <dbReference type="NCBI Taxonomy" id="36811"/>
    <lineage>
        <taxon>Bacteria</taxon>
        <taxon>Bacillati</taxon>
        <taxon>Actinomycetota</taxon>
        <taxon>Actinomycetes</taxon>
        <taxon>Mycobacteriales</taxon>
        <taxon>Mycobacteriaceae</taxon>
        <taxon>Mycolicibacterium</taxon>
    </lineage>
</organism>
<dbReference type="EMBL" id="BLKS01000001">
    <property type="protein sequence ID" value="GFG50571.1"/>
    <property type="molecule type" value="Genomic_DNA"/>
</dbReference>
<dbReference type="GO" id="GO:0051537">
    <property type="term" value="F:2 iron, 2 sulfur cluster binding"/>
    <property type="evidence" value="ECO:0007669"/>
    <property type="project" value="UniProtKB-KW"/>
</dbReference>
<dbReference type="GO" id="GO:0016226">
    <property type="term" value="P:iron-sulfur cluster assembly"/>
    <property type="evidence" value="ECO:0007669"/>
    <property type="project" value="InterPro"/>
</dbReference>
<gene>
    <name evidence="7" type="ORF">MAGR_20120</name>
</gene>
<keyword evidence="2" id="KW-0479">Metal-binding</keyword>
<evidence type="ECO:0000313" key="8">
    <source>
        <dbReference type="Proteomes" id="UP000465302"/>
    </source>
</evidence>
<dbReference type="SUPFAM" id="SSF50022">
    <property type="entry name" value="ISP domain"/>
    <property type="match status" value="1"/>
</dbReference>
<sequence>MAPPTLPGPDENQDDAQWRTAGERIQTLLEASSSGGAIARERAEKLVREVTDLYGAMLQRMMDVALAEDPGLADRFAADDLVASLLLVHGLHPYDVERRVAAALDNVRPYLGSHGGDVTLLGVADGVVRLQFQGSCKSCPSSSITLELAVEDAVRAAAPEISDIEVVPAESDSGAGVIAPESLLTRVHANGHHWTAWQPAPELAELGDGEVGGFRVPGVMVVACRVGDDVLAYRDRCPSCTGTLAGALLSGAVLRCQNCGAGFDVARAYCGCRRRRPPRTDSRAGARRCAVDGRAARGGLMDGNVTDVLARIRASRGAPEPAGERCEMCSEAIADEHQHVVNLEGRQLMCVCRGCYLLFTDSHAELRYRAIPDRYLVFPDFALDRRAWEALQIPVGLAFFFHNSTLGRTVAFYPGPAGATESELDLQAWNDIRTADSRVDTLAMDTEALLVRVPDDENTSPQAYLVPIDACYEFVGRLRMIWRGFDGGQEVRSYIDEFFESLDSRSRVIDRE</sequence>
<dbReference type="InterPro" id="IPR045991">
    <property type="entry name" value="DUF5947"/>
</dbReference>
<evidence type="ECO:0000313" key="7">
    <source>
        <dbReference type="EMBL" id="GFG50571.1"/>
    </source>
</evidence>
<dbReference type="GO" id="GO:0005506">
    <property type="term" value="F:iron ion binding"/>
    <property type="evidence" value="ECO:0007669"/>
    <property type="project" value="InterPro"/>
</dbReference>
<dbReference type="AlphaFoldDB" id="A0A7I9VYP8"/>
<protein>
    <recommendedName>
        <fullName evidence="6">Rieske domain-containing protein</fullName>
    </recommendedName>
</protein>
<dbReference type="GO" id="GO:0016705">
    <property type="term" value="F:oxidoreductase activity, acting on paired donors, with incorporation or reduction of molecular oxygen"/>
    <property type="evidence" value="ECO:0007669"/>
    <property type="project" value="UniProtKB-ARBA"/>
</dbReference>
<evidence type="ECO:0000256" key="1">
    <source>
        <dbReference type="ARBA" id="ARBA00022714"/>
    </source>
</evidence>
<dbReference type="Gene3D" id="2.102.10.10">
    <property type="entry name" value="Rieske [2Fe-2S] iron-sulphur domain"/>
    <property type="match status" value="1"/>
</dbReference>
<dbReference type="PANTHER" id="PTHR11178">
    <property type="entry name" value="IRON-SULFUR CLUSTER SCAFFOLD PROTEIN NFU-RELATED"/>
    <property type="match status" value="1"/>
</dbReference>
<keyword evidence="3" id="KW-0408">Iron</keyword>
<evidence type="ECO:0000256" key="2">
    <source>
        <dbReference type="ARBA" id="ARBA00022723"/>
    </source>
</evidence>
<feature type="domain" description="Rieske" evidence="6">
    <location>
        <begin position="197"/>
        <end position="297"/>
    </location>
</feature>
<evidence type="ECO:0000256" key="5">
    <source>
        <dbReference type="ARBA" id="ARBA00049958"/>
    </source>
</evidence>
<dbReference type="InterPro" id="IPR034904">
    <property type="entry name" value="FSCA_dom_sf"/>
</dbReference>
<dbReference type="Pfam" id="PF19372">
    <property type="entry name" value="DUF5947"/>
    <property type="match status" value="1"/>
</dbReference>